<feature type="transmembrane region" description="Helical" evidence="8">
    <location>
        <begin position="278"/>
        <end position="299"/>
    </location>
</feature>
<keyword evidence="3" id="KW-1003">Cell membrane</keyword>
<gene>
    <name evidence="9" type="ORF">R2Q92_05675</name>
</gene>
<keyword evidence="2" id="KW-0813">Transport</keyword>
<protein>
    <submittedName>
        <fullName evidence="9">ABC transporter permease</fullName>
    </submittedName>
</protein>
<evidence type="ECO:0000256" key="3">
    <source>
        <dbReference type="ARBA" id="ARBA00022475"/>
    </source>
</evidence>
<dbReference type="RefSeq" id="WP_194423951.1">
    <property type="nucleotide sequence ID" value="NZ_BAAAPT010000001.1"/>
</dbReference>
<evidence type="ECO:0000256" key="4">
    <source>
        <dbReference type="ARBA" id="ARBA00022519"/>
    </source>
</evidence>
<feature type="transmembrane region" description="Helical" evidence="8">
    <location>
        <begin position="254"/>
        <end position="271"/>
    </location>
</feature>
<comment type="subcellular location">
    <subcellularLocation>
        <location evidence="1">Cell membrane</location>
        <topology evidence="1">Multi-pass membrane protein</topology>
    </subcellularLocation>
</comment>
<evidence type="ECO:0000256" key="6">
    <source>
        <dbReference type="ARBA" id="ARBA00022989"/>
    </source>
</evidence>
<evidence type="ECO:0000313" key="10">
    <source>
        <dbReference type="Proteomes" id="UP001291912"/>
    </source>
</evidence>
<evidence type="ECO:0000256" key="5">
    <source>
        <dbReference type="ARBA" id="ARBA00022692"/>
    </source>
</evidence>
<reference evidence="9 10" key="1">
    <citation type="submission" date="2023-10" db="EMBL/GenBank/DDBJ databases">
        <title>Microbacterium xanthum sp. nov., isolated from seaweed.</title>
        <authorList>
            <person name="Lee S.D."/>
        </authorList>
    </citation>
    <scope>NUCLEOTIDE SEQUENCE [LARGE SCALE GENOMIC DNA]</scope>
    <source>
        <strain evidence="9 10">KCTC 19124</strain>
    </source>
</reference>
<accession>A0ABU5N5G4</accession>
<feature type="transmembrane region" description="Helical" evidence="8">
    <location>
        <begin position="133"/>
        <end position="160"/>
    </location>
</feature>
<keyword evidence="5 8" id="KW-0812">Transmembrane</keyword>
<feature type="transmembrane region" description="Helical" evidence="8">
    <location>
        <begin position="305"/>
        <end position="323"/>
    </location>
</feature>
<feature type="transmembrane region" description="Helical" evidence="8">
    <location>
        <begin position="52"/>
        <end position="81"/>
    </location>
</feature>
<keyword evidence="4" id="KW-0997">Cell inner membrane</keyword>
<dbReference type="PANTHER" id="PTHR32196:SF21">
    <property type="entry name" value="ABC TRANSPORTER PERMEASE PROTEIN YPHD-RELATED"/>
    <property type="match status" value="1"/>
</dbReference>
<sequence length="356" mass="37443">MNRFTTFLARDKDFTVLAITTIVVTFALYMLLGQRVFSLAGVQSMSIQVSEFGLLAIAMGLAMLTGGIDLSIVAAAGLAGVMASLAMSGQIIPVTEDNSGMLFVLGVVVALVTGLLTGLLNGLIIAKLSVPPILATLGTMILFTGIGMAITTGNSVGILVGGFSDIAALAIGPAPLVFVMLIVVFVAVGLTLTKTRFGRRIYLFGENDVALRFSGARTERTIIFTYMLIGIIVGLAAIVIIARANSMRVGFGESYLLQTILAVVLAGFNPFGGKGRIVSLGFALVLLQTLSTSMTAFGFSPYAKNLVWGLMLLVVMVVTYYVNRPRAKVRRPRDMTGGLVAPTGTFPTVRSKAGAR</sequence>
<comment type="caution">
    <text evidence="9">The sequence shown here is derived from an EMBL/GenBank/DDBJ whole genome shotgun (WGS) entry which is preliminary data.</text>
</comment>
<keyword evidence="6 8" id="KW-1133">Transmembrane helix</keyword>
<evidence type="ECO:0000256" key="7">
    <source>
        <dbReference type="ARBA" id="ARBA00023136"/>
    </source>
</evidence>
<dbReference type="Pfam" id="PF02653">
    <property type="entry name" value="BPD_transp_2"/>
    <property type="match status" value="1"/>
</dbReference>
<evidence type="ECO:0000256" key="8">
    <source>
        <dbReference type="SAM" id="Phobius"/>
    </source>
</evidence>
<organism evidence="9 10">
    <name type="scientific">Microbacterium aquimaris</name>
    <dbReference type="NCBI Taxonomy" id="459816"/>
    <lineage>
        <taxon>Bacteria</taxon>
        <taxon>Bacillati</taxon>
        <taxon>Actinomycetota</taxon>
        <taxon>Actinomycetes</taxon>
        <taxon>Micrococcales</taxon>
        <taxon>Microbacteriaceae</taxon>
        <taxon>Microbacterium</taxon>
    </lineage>
</organism>
<evidence type="ECO:0000256" key="2">
    <source>
        <dbReference type="ARBA" id="ARBA00022448"/>
    </source>
</evidence>
<dbReference type="PANTHER" id="PTHR32196">
    <property type="entry name" value="ABC TRANSPORTER PERMEASE PROTEIN YPHD-RELATED-RELATED"/>
    <property type="match status" value="1"/>
</dbReference>
<feature type="transmembrane region" description="Helical" evidence="8">
    <location>
        <begin position="222"/>
        <end position="242"/>
    </location>
</feature>
<proteinExistence type="predicted"/>
<evidence type="ECO:0000256" key="1">
    <source>
        <dbReference type="ARBA" id="ARBA00004651"/>
    </source>
</evidence>
<dbReference type="CDD" id="cd06579">
    <property type="entry name" value="TM_PBP1_transp_AraH_like"/>
    <property type="match status" value="1"/>
</dbReference>
<dbReference type="EMBL" id="JAWJYN010000001">
    <property type="protein sequence ID" value="MDZ8161320.1"/>
    <property type="molecule type" value="Genomic_DNA"/>
</dbReference>
<name>A0ABU5N5G4_9MICO</name>
<dbReference type="InterPro" id="IPR001851">
    <property type="entry name" value="ABC_transp_permease"/>
</dbReference>
<keyword evidence="10" id="KW-1185">Reference proteome</keyword>
<feature type="transmembrane region" description="Helical" evidence="8">
    <location>
        <begin position="101"/>
        <end position="126"/>
    </location>
</feature>
<keyword evidence="7 8" id="KW-0472">Membrane</keyword>
<feature type="transmembrane region" description="Helical" evidence="8">
    <location>
        <begin position="14"/>
        <end position="32"/>
    </location>
</feature>
<dbReference type="Proteomes" id="UP001291912">
    <property type="component" value="Unassembled WGS sequence"/>
</dbReference>
<evidence type="ECO:0000313" key="9">
    <source>
        <dbReference type="EMBL" id="MDZ8161320.1"/>
    </source>
</evidence>
<feature type="transmembrane region" description="Helical" evidence="8">
    <location>
        <begin position="166"/>
        <end position="192"/>
    </location>
</feature>